<evidence type="ECO:0000313" key="3">
    <source>
        <dbReference type="Proteomes" id="UP000199546"/>
    </source>
</evidence>
<evidence type="ECO:0000256" key="1">
    <source>
        <dbReference type="SAM" id="MobiDB-lite"/>
    </source>
</evidence>
<gene>
    <name evidence="2" type="ORF">SAMN05660657_05129</name>
</gene>
<protein>
    <submittedName>
        <fullName evidence="2">Uncharacterized protein</fullName>
    </submittedName>
</protein>
<dbReference type="AlphaFoldDB" id="A0A1I7D0Q1"/>
<keyword evidence="3" id="KW-1185">Reference proteome</keyword>
<reference evidence="3" key="1">
    <citation type="submission" date="2016-10" db="EMBL/GenBank/DDBJ databases">
        <authorList>
            <person name="Varghese N."/>
            <person name="Submissions S."/>
        </authorList>
    </citation>
    <scope>NUCLEOTIDE SEQUENCE [LARGE SCALE GENOMIC DNA]</scope>
    <source>
        <strain evidence="3">DSM 46136</strain>
    </source>
</reference>
<evidence type="ECO:0000313" key="2">
    <source>
        <dbReference type="EMBL" id="SFU05285.1"/>
    </source>
</evidence>
<sequence length="106" mass="11363">MIRPTSSPAGPGRTRPTVTGPATYEIRVAGHLDDHWAATLDDLVLVRLDDGTTSLTGPVVDQAQLHGVLARIRDLGVPLLTLRTLDHAGTPAGTERPRDLGGRERR</sequence>
<feature type="region of interest" description="Disordered" evidence="1">
    <location>
        <begin position="1"/>
        <end position="20"/>
    </location>
</feature>
<proteinExistence type="predicted"/>
<organism evidence="2 3">
    <name type="scientific">Geodermatophilus amargosae</name>
    <dbReference type="NCBI Taxonomy" id="1296565"/>
    <lineage>
        <taxon>Bacteria</taxon>
        <taxon>Bacillati</taxon>
        <taxon>Actinomycetota</taxon>
        <taxon>Actinomycetes</taxon>
        <taxon>Geodermatophilales</taxon>
        <taxon>Geodermatophilaceae</taxon>
        <taxon>Geodermatophilus</taxon>
    </lineage>
</organism>
<dbReference type="Proteomes" id="UP000199546">
    <property type="component" value="Unassembled WGS sequence"/>
</dbReference>
<accession>A0A1I7D0Q1</accession>
<feature type="region of interest" description="Disordered" evidence="1">
    <location>
        <begin position="87"/>
        <end position="106"/>
    </location>
</feature>
<dbReference type="STRING" id="1296565.SAMN05660657_05129"/>
<dbReference type="EMBL" id="FPBA01000030">
    <property type="protein sequence ID" value="SFU05285.1"/>
    <property type="molecule type" value="Genomic_DNA"/>
</dbReference>
<name>A0A1I7D0Q1_9ACTN</name>
<feature type="compositionally biased region" description="Basic and acidic residues" evidence="1">
    <location>
        <begin position="95"/>
        <end position="106"/>
    </location>
</feature>